<dbReference type="PANTHER" id="PTHR11693">
    <property type="entry name" value="ATP SYNTHASE GAMMA CHAIN"/>
    <property type="match status" value="1"/>
</dbReference>
<dbReference type="PRINTS" id="PR00126">
    <property type="entry name" value="ATPASEGAMMA"/>
</dbReference>
<evidence type="ECO:0000256" key="7">
    <source>
        <dbReference type="ARBA" id="ARBA00023136"/>
    </source>
</evidence>
<proteinExistence type="inferred from homology"/>
<sequence>MSGRAAELRERIETVHKLETVISAMRGIAASRVQEAHQHLDSIRTFAATIGAAISEVLAGLDPAGGGVDAPQDERQLLLLFAAEQGFAGSFSEKLFDVAQAQLKRGGELFLVGDRGLLVAAERGLSVDWSVPMIAHPMQAAGLATRITDAIFARIAGAGITRVTLVHASPDGAEPVHIETKTLMPFDFTRFPPPKTRIAPLMTLPPEQLLQSLIEEHVFAEISEAVILSFAAENEARMRAMIAAQENTSDTLDEMVRGARRLRQEEITEEIVELATSSLTQS</sequence>
<dbReference type="EMBL" id="MPZS01000003">
    <property type="protein sequence ID" value="OOY11258.1"/>
    <property type="molecule type" value="Genomic_DNA"/>
</dbReference>
<protein>
    <recommendedName>
        <fullName evidence="12">F-type H+-transporting ATPase subunit gamma</fullName>
    </recommendedName>
</protein>
<evidence type="ECO:0000256" key="6">
    <source>
        <dbReference type="ARBA" id="ARBA00023065"/>
    </source>
</evidence>
<evidence type="ECO:0000256" key="2">
    <source>
        <dbReference type="ARBA" id="ARBA00004170"/>
    </source>
</evidence>
<evidence type="ECO:0000256" key="3">
    <source>
        <dbReference type="ARBA" id="ARBA00007681"/>
    </source>
</evidence>
<dbReference type="InterPro" id="IPR035968">
    <property type="entry name" value="ATP_synth_F1_ATPase_gsu"/>
</dbReference>
<dbReference type="RefSeq" id="WP_078575045.1">
    <property type="nucleotide sequence ID" value="NZ_MPZS01000003.1"/>
</dbReference>
<evidence type="ECO:0000256" key="8">
    <source>
        <dbReference type="ARBA" id="ARBA00023196"/>
    </source>
</evidence>
<keyword evidence="7" id="KW-0472">Membrane</keyword>
<keyword evidence="4" id="KW-0813">Transport</keyword>
<evidence type="ECO:0000256" key="4">
    <source>
        <dbReference type="ARBA" id="ARBA00022448"/>
    </source>
</evidence>
<keyword evidence="8" id="KW-0139">CF(1)</keyword>
<comment type="caution">
    <text evidence="10">The sequence shown here is derived from an EMBL/GenBank/DDBJ whole genome shotgun (WGS) entry which is preliminary data.</text>
</comment>
<dbReference type="Gene3D" id="3.40.1380.10">
    <property type="match status" value="1"/>
</dbReference>
<evidence type="ECO:0000256" key="5">
    <source>
        <dbReference type="ARBA" id="ARBA00022781"/>
    </source>
</evidence>
<name>A0ABX3MJ61_9RHOB</name>
<accession>A0ABX3MJ61</accession>
<organism evidence="10 11">
    <name type="scientific">Thioclava marina</name>
    <dbReference type="NCBI Taxonomy" id="1915077"/>
    <lineage>
        <taxon>Bacteria</taxon>
        <taxon>Pseudomonadati</taxon>
        <taxon>Pseudomonadota</taxon>
        <taxon>Alphaproteobacteria</taxon>
        <taxon>Rhodobacterales</taxon>
        <taxon>Paracoccaceae</taxon>
        <taxon>Thioclava</taxon>
    </lineage>
</organism>
<comment type="subcellular location">
    <subcellularLocation>
        <location evidence="2">Membrane</location>
        <topology evidence="2">Peripheral membrane protein</topology>
    </subcellularLocation>
</comment>
<dbReference type="InterPro" id="IPR000131">
    <property type="entry name" value="ATP_synth_F1_gsu"/>
</dbReference>
<evidence type="ECO:0000313" key="10">
    <source>
        <dbReference type="EMBL" id="OOY11258.1"/>
    </source>
</evidence>
<dbReference type="SUPFAM" id="SSF52943">
    <property type="entry name" value="ATP synthase (F1-ATPase), gamma subunit"/>
    <property type="match status" value="1"/>
</dbReference>
<dbReference type="Proteomes" id="UP000242224">
    <property type="component" value="Unassembled WGS sequence"/>
</dbReference>
<reference evidence="10 11" key="1">
    <citation type="submission" date="2016-11" db="EMBL/GenBank/DDBJ databases">
        <title>A multilocus sequence analysis scheme for characterization of bacteria in the genus Thioclava.</title>
        <authorList>
            <person name="Liu Y."/>
            <person name="Shao Z."/>
        </authorList>
    </citation>
    <scope>NUCLEOTIDE SEQUENCE [LARGE SCALE GENOMIC DNA]</scope>
    <source>
        <strain evidence="10 11">11.10-0-13</strain>
    </source>
</reference>
<evidence type="ECO:0000313" key="11">
    <source>
        <dbReference type="Proteomes" id="UP000242224"/>
    </source>
</evidence>
<comment type="similarity">
    <text evidence="3">Belongs to the ATPase gamma chain family.</text>
</comment>
<evidence type="ECO:0000256" key="9">
    <source>
        <dbReference type="ARBA" id="ARBA00023310"/>
    </source>
</evidence>
<dbReference type="PANTHER" id="PTHR11693:SF22">
    <property type="entry name" value="ATP SYNTHASE SUBUNIT GAMMA, MITOCHONDRIAL"/>
    <property type="match status" value="1"/>
</dbReference>
<keyword evidence="9" id="KW-0066">ATP synthesis</keyword>
<keyword evidence="5" id="KW-0375">Hydrogen ion transport</keyword>
<dbReference type="Gene3D" id="1.10.287.80">
    <property type="entry name" value="ATP synthase, gamma subunit, helix hairpin domain"/>
    <property type="match status" value="1"/>
</dbReference>
<gene>
    <name evidence="10" type="ORF">BMG00_16145</name>
</gene>
<comment type="function">
    <text evidence="1">Produces ATP from ADP in the presence of a proton gradient across the membrane. The gamma chain is believed to be important in regulating ATPase activity and the flow of protons through the CF(0) complex.</text>
</comment>
<keyword evidence="6" id="KW-0406">Ion transport</keyword>
<dbReference type="Pfam" id="PF00231">
    <property type="entry name" value="ATP-synt"/>
    <property type="match status" value="1"/>
</dbReference>
<keyword evidence="11" id="KW-1185">Reference proteome</keyword>
<evidence type="ECO:0000256" key="1">
    <source>
        <dbReference type="ARBA" id="ARBA00003456"/>
    </source>
</evidence>
<evidence type="ECO:0008006" key="12">
    <source>
        <dbReference type="Google" id="ProtNLM"/>
    </source>
</evidence>